<feature type="transmembrane region" description="Helical" evidence="8">
    <location>
        <begin position="183"/>
        <end position="205"/>
    </location>
</feature>
<dbReference type="InterPro" id="IPR050833">
    <property type="entry name" value="Poly_Biosynth_Transport"/>
</dbReference>
<keyword evidence="5 8" id="KW-1133">Transmembrane helix</keyword>
<proteinExistence type="inferred from homology"/>
<dbReference type="Pfam" id="PF13440">
    <property type="entry name" value="Polysacc_synt_3"/>
    <property type="match status" value="1"/>
</dbReference>
<dbReference type="AlphaFoldDB" id="A0A369Q2W3"/>
<feature type="transmembrane region" description="Helical" evidence="8">
    <location>
        <begin position="454"/>
        <end position="473"/>
    </location>
</feature>
<evidence type="ECO:0000256" key="2">
    <source>
        <dbReference type="ARBA" id="ARBA00007430"/>
    </source>
</evidence>
<keyword evidence="4 8" id="KW-0812">Transmembrane</keyword>
<feature type="region of interest" description="Disordered" evidence="7">
    <location>
        <begin position="488"/>
        <end position="511"/>
    </location>
</feature>
<feature type="transmembrane region" description="Helical" evidence="8">
    <location>
        <begin position="51"/>
        <end position="73"/>
    </location>
</feature>
<evidence type="ECO:0000313" key="10">
    <source>
        <dbReference type="Proteomes" id="UP000253727"/>
    </source>
</evidence>
<evidence type="ECO:0000256" key="5">
    <source>
        <dbReference type="ARBA" id="ARBA00022989"/>
    </source>
</evidence>
<evidence type="ECO:0000256" key="1">
    <source>
        <dbReference type="ARBA" id="ARBA00004651"/>
    </source>
</evidence>
<accession>A0A369Q2W3</accession>
<feature type="transmembrane region" description="Helical" evidence="8">
    <location>
        <begin position="94"/>
        <end position="115"/>
    </location>
</feature>
<evidence type="ECO:0000256" key="6">
    <source>
        <dbReference type="ARBA" id="ARBA00023136"/>
    </source>
</evidence>
<evidence type="ECO:0000256" key="3">
    <source>
        <dbReference type="ARBA" id="ARBA00022475"/>
    </source>
</evidence>
<sequence length="511" mass="54337">MSNVASPPVTAAFGTRVRSAMAWRWGSQVGAQAITWASTLAVVRLLEPSDYGLFAMTQVVLAALAFLNGYGFATSLIQTDDLSDRRVRQVFGMLLLANGSLAIAQFFLAPVAAAYYGQPLVADMLRIQAVLFLTTPFIAMPSALLARRIEFRWQGLVNLICAVIGGTTALVLAWFGFGVWALVYAPIAMFTARGIGLSIAARLWVKPVFDFRGAGDIVTFGGALTICQLFWILQSQSDIFIAGRAFSPHELGLYSEALFLTLILTGRFLPPVNEVAFPAYSELHKQGTALAPFFTRTVRTVLLVCAPAYIGLSLVAEPAVLILFGPKWAEMSPIIAGLALAMPAMAVQIVCSPATNATGRPHAYLATSAAGAVIFPIGFLIGIGSGPMGLVHAWWVAAPLLLVITLAVTLPIIKVRMTDLLAQLAPVMLATGAMAAAVYLVRMAFADMGMVVELLSAVVAGAVVYGGVLWLVWPHILRETWAMLRHGEAGPTQSPPMPRSGPQPSADVPAA</sequence>
<reference evidence="9 10" key="1">
    <citation type="submission" date="2018-04" db="EMBL/GenBank/DDBJ databases">
        <title>Altererythrobacter sp. HME9302 genome sequencing and assembly.</title>
        <authorList>
            <person name="Kang H."/>
            <person name="Kim H."/>
            <person name="Joh K."/>
        </authorList>
    </citation>
    <scope>NUCLEOTIDE SEQUENCE [LARGE SCALE GENOMIC DNA]</scope>
    <source>
        <strain evidence="9 10">HME9302</strain>
    </source>
</reference>
<keyword evidence="6 8" id="KW-0472">Membrane</keyword>
<comment type="subcellular location">
    <subcellularLocation>
        <location evidence="1">Cell membrane</location>
        <topology evidence="1">Multi-pass membrane protein</topology>
    </subcellularLocation>
</comment>
<protein>
    <submittedName>
        <fullName evidence="9">Succinoglycan biosynthesis transport protein ExoT</fullName>
    </submittedName>
</protein>
<feature type="transmembrane region" description="Helical" evidence="8">
    <location>
        <begin position="363"/>
        <end position="386"/>
    </location>
</feature>
<dbReference type="EMBL" id="QBKA01000002">
    <property type="protein sequence ID" value="RDC59104.1"/>
    <property type="molecule type" value="Genomic_DNA"/>
</dbReference>
<feature type="transmembrane region" description="Helical" evidence="8">
    <location>
        <begin position="127"/>
        <end position="145"/>
    </location>
</feature>
<dbReference type="Proteomes" id="UP000253727">
    <property type="component" value="Unassembled WGS sequence"/>
</dbReference>
<evidence type="ECO:0000313" key="9">
    <source>
        <dbReference type="EMBL" id="RDC59104.1"/>
    </source>
</evidence>
<comment type="similarity">
    <text evidence="2">Belongs to the polysaccharide synthase family.</text>
</comment>
<keyword evidence="3" id="KW-1003">Cell membrane</keyword>
<dbReference type="PANTHER" id="PTHR30250:SF10">
    <property type="entry name" value="LIPOPOLYSACCHARIDE BIOSYNTHESIS PROTEIN WZXC"/>
    <property type="match status" value="1"/>
</dbReference>
<feature type="transmembrane region" description="Helical" evidence="8">
    <location>
        <begin position="331"/>
        <end position="351"/>
    </location>
</feature>
<dbReference type="PANTHER" id="PTHR30250">
    <property type="entry name" value="PST FAMILY PREDICTED COLANIC ACID TRANSPORTER"/>
    <property type="match status" value="1"/>
</dbReference>
<evidence type="ECO:0000256" key="7">
    <source>
        <dbReference type="SAM" id="MobiDB-lite"/>
    </source>
</evidence>
<dbReference type="GO" id="GO:0005886">
    <property type="term" value="C:plasma membrane"/>
    <property type="evidence" value="ECO:0007669"/>
    <property type="project" value="UniProtKB-SubCell"/>
</dbReference>
<name>A0A369Q2W3_9SPHN</name>
<keyword evidence="10" id="KW-1185">Reference proteome</keyword>
<comment type="caution">
    <text evidence="9">The sequence shown here is derived from an EMBL/GenBank/DDBJ whole genome shotgun (WGS) entry which is preliminary data.</text>
</comment>
<feature type="transmembrane region" description="Helical" evidence="8">
    <location>
        <begin position="392"/>
        <end position="413"/>
    </location>
</feature>
<feature type="transmembrane region" description="Helical" evidence="8">
    <location>
        <begin position="420"/>
        <end position="442"/>
    </location>
</feature>
<evidence type="ECO:0000256" key="4">
    <source>
        <dbReference type="ARBA" id="ARBA00022692"/>
    </source>
</evidence>
<evidence type="ECO:0000256" key="8">
    <source>
        <dbReference type="SAM" id="Phobius"/>
    </source>
</evidence>
<dbReference type="RefSeq" id="WP_230079822.1">
    <property type="nucleotide sequence ID" value="NZ_QBKA01000002.1"/>
</dbReference>
<organism evidence="9 10">
    <name type="scientific">Alteripontixanthobacter maritimus</name>
    <dbReference type="NCBI Taxonomy" id="2161824"/>
    <lineage>
        <taxon>Bacteria</taxon>
        <taxon>Pseudomonadati</taxon>
        <taxon>Pseudomonadota</taxon>
        <taxon>Alphaproteobacteria</taxon>
        <taxon>Sphingomonadales</taxon>
        <taxon>Erythrobacteraceae</taxon>
        <taxon>Alteripontixanthobacter</taxon>
    </lineage>
</organism>
<feature type="transmembrane region" description="Helical" evidence="8">
    <location>
        <begin position="301"/>
        <end position="325"/>
    </location>
</feature>
<gene>
    <name evidence="9" type="ORF">HME9302_00283</name>
</gene>
<dbReference type="CDD" id="cd13127">
    <property type="entry name" value="MATE_tuaB_like"/>
    <property type="match status" value="1"/>
</dbReference>
<feature type="transmembrane region" description="Helical" evidence="8">
    <location>
        <begin position="157"/>
        <end position="177"/>
    </location>
</feature>